<keyword evidence="3" id="KW-1185">Reference proteome</keyword>
<evidence type="ECO:0000256" key="1">
    <source>
        <dbReference type="SAM" id="SignalP"/>
    </source>
</evidence>
<reference evidence="2 3" key="1">
    <citation type="journal article" date="2023" name="Genes (Basel)">
        <title>Chromosome-Level Genome Assembly and Circadian Gene Repertoire of the Patagonia Blennie Eleginops maclovinus-The Closest Ancestral Proxy of Antarctic Cryonotothenioids.</title>
        <authorList>
            <person name="Cheng C.C."/>
            <person name="Rivera-Colon A.G."/>
            <person name="Minhas B.F."/>
            <person name="Wilson L."/>
            <person name="Rayamajhi N."/>
            <person name="Vargas-Chacoff L."/>
            <person name="Catchen J.M."/>
        </authorList>
    </citation>
    <scope>NUCLEOTIDE SEQUENCE [LARGE SCALE GENOMIC DNA]</scope>
    <source>
        <strain evidence="2">JMC-PN-2008</strain>
    </source>
</reference>
<dbReference type="Proteomes" id="UP001346869">
    <property type="component" value="Unassembled WGS sequence"/>
</dbReference>
<evidence type="ECO:0008006" key="4">
    <source>
        <dbReference type="Google" id="ProtNLM"/>
    </source>
</evidence>
<dbReference type="EMBL" id="JAUZQC010000018">
    <property type="protein sequence ID" value="KAK5855325.1"/>
    <property type="molecule type" value="Genomic_DNA"/>
</dbReference>
<protein>
    <recommendedName>
        <fullName evidence="4">Secreted protein</fullName>
    </recommendedName>
</protein>
<reference evidence="2 3" key="2">
    <citation type="journal article" date="2023" name="Mol. Biol. Evol.">
        <title>Genomics of Secondarily Temperate Adaptation in the Only Non-Antarctic Icefish.</title>
        <authorList>
            <person name="Rivera-Colon A.G."/>
            <person name="Rayamajhi N."/>
            <person name="Minhas B.F."/>
            <person name="Madrigal G."/>
            <person name="Bilyk K.T."/>
            <person name="Yoon V."/>
            <person name="Hune M."/>
            <person name="Gregory S."/>
            <person name="Cheng C.H.C."/>
            <person name="Catchen J.M."/>
        </authorList>
    </citation>
    <scope>NUCLEOTIDE SEQUENCE [LARGE SCALE GENOMIC DNA]</scope>
    <source>
        <strain evidence="2">JMC-PN-2008</strain>
    </source>
</reference>
<comment type="caution">
    <text evidence="2">The sequence shown here is derived from an EMBL/GenBank/DDBJ whole genome shotgun (WGS) entry which is preliminary data.</text>
</comment>
<sequence>MENATTVSLPPLSLLFNQALSVARAATVVCCLSLGKCRPKWLLCAEAQTTGTQRGAAGALCASRGSRSG</sequence>
<proteinExistence type="predicted"/>
<feature type="chain" id="PRO_5042872007" description="Secreted protein" evidence="1">
    <location>
        <begin position="26"/>
        <end position="69"/>
    </location>
</feature>
<keyword evidence="1" id="KW-0732">Signal</keyword>
<gene>
    <name evidence="2" type="ORF">PBY51_005432</name>
</gene>
<evidence type="ECO:0000313" key="3">
    <source>
        <dbReference type="Proteomes" id="UP001346869"/>
    </source>
</evidence>
<name>A0AAN7X984_ELEMC</name>
<accession>A0AAN7X984</accession>
<organism evidence="2 3">
    <name type="scientific">Eleginops maclovinus</name>
    <name type="common">Patagonian blennie</name>
    <name type="synonym">Eleginus maclovinus</name>
    <dbReference type="NCBI Taxonomy" id="56733"/>
    <lineage>
        <taxon>Eukaryota</taxon>
        <taxon>Metazoa</taxon>
        <taxon>Chordata</taxon>
        <taxon>Craniata</taxon>
        <taxon>Vertebrata</taxon>
        <taxon>Euteleostomi</taxon>
        <taxon>Actinopterygii</taxon>
        <taxon>Neopterygii</taxon>
        <taxon>Teleostei</taxon>
        <taxon>Neoteleostei</taxon>
        <taxon>Acanthomorphata</taxon>
        <taxon>Eupercaria</taxon>
        <taxon>Perciformes</taxon>
        <taxon>Notothenioidei</taxon>
        <taxon>Eleginopidae</taxon>
        <taxon>Eleginops</taxon>
    </lineage>
</organism>
<evidence type="ECO:0000313" key="2">
    <source>
        <dbReference type="EMBL" id="KAK5855325.1"/>
    </source>
</evidence>
<dbReference type="AlphaFoldDB" id="A0AAN7X984"/>
<feature type="signal peptide" evidence="1">
    <location>
        <begin position="1"/>
        <end position="25"/>
    </location>
</feature>